<evidence type="ECO:0000256" key="1">
    <source>
        <dbReference type="ARBA" id="ARBA00010062"/>
    </source>
</evidence>
<accession>A0A7W7H3T6</accession>
<dbReference type="InterPro" id="IPR028081">
    <property type="entry name" value="Leu-bd"/>
</dbReference>
<dbReference type="PRINTS" id="PR00337">
    <property type="entry name" value="LEUILEVALBP"/>
</dbReference>
<evidence type="ECO:0000256" key="2">
    <source>
        <dbReference type="ARBA" id="ARBA00022448"/>
    </source>
</evidence>
<evidence type="ECO:0000256" key="3">
    <source>
        <dbReference type="ARBA" id="ARBA00022729"/>
    </source>
</evidence>
<evidence type="ECO:0000313" key="6">
    <source>
        <dbReference type="EMBL" id="MBB4743456.1"/>
    </source>
</evidence>
<dbReference type="EMBL" id="JACHNB010000001">
    <property type="protein sequence ID" value="MBB4743456.1"/>
    <property type="molecule type" value="Genomic_DNA"/>
</dbReference>
<dbReference type="Pfam" id="PF13458">
    <property type="entry name" value="Peripla_BP_6"/>
    <property type="match status" value="1"/>
</dbReference>
<dbReference type="Proteomes" id="UP000546162">
    <property type="component" value="Unassembled WGS sequence"/>
</dbReference>
<dbReference type="GO" id="GO:0006865">
    <property type="term" value="P:amino acid transport"/>
    <property type="evidence" value="ECO:0007669"/>
    <property type="project" value="UniProtKB-KW"/>
</dbReference>
<keyword evidence="7" id="KW-1185">Reference proteome</keyword>
<dbReference type="Gene3D" id="3.40.50.2300">
    <property type="match status" value="2"/>
</dbReference>
<dbReference type="InterPro" id="IPR000709">
    <property type="entry name" value="Leu_Ile_Val-bd"/>
</dbReference>
<dbReference type="InterPro" id="IPR028082">
    <property type="entry name" value="Peripla_BP_I"/>
</dbReference>
<dbReference type="PROSITE" id="PS51257">
    <property type="entry name" value="PROKAR_LIPOPROTEIN"/>
    <property type="match status" value="1"/>
</dbReference>
<dbReference type="AlphaFoldDB" id="A0A7W7H3T6"/>
<comment type="caution">
    <text evidence="6">The sequence shown here is derived from an EMBL/GenBank/DDBJ whole genome shotgun (WGS) entry which is preliminary data.</text>
</comment>
<name>A0A7W7H3T6_9ACTN</name>
<proteinExistence type="inferred from homology"/>
<reference evidence="6 7" key="1">
    <citation type="submission" date="2020-08" db="EMBL/GenBank/DDBJ databases">
        <title>Sequencing the genomes of 1000 actinobacteria strains.</title>
        <authorList>
            <person name="Klenk H.-P."/>
        </authorList>
    </citation>
    <scope>NUCLEOTIDE SEQUENCE [LARGE SCALE GENOMIC DNA]</scope>
    <source>
        <strain evidence="6 7">DSM 45809</strain>
    </source>
</reference>
<keyword evidence="3" id="KW-0732">Signal</keyword>
<evidence type="ECO:0000256" key="4">
    <source>
        <dbReference type="ARBA" id="ARBA00022970"/>
    </source>
</evidence>
<dbReference type="CDD" id="cd06342">
    <property type="entry name" value="PBP1_ABC_LIVBP-like"/>
    <property type="match status" value="1"/>
</dbReference>
<feature type="domain" description="Leucine-binding protein" evidence="5">
    <location>
        <begin position="41"/>
        <end position="373"/>
    </location>
</feature>
<dbReference type="RefSeq" id="WP_185043729.1">
    <property type="nucleotide sequence ID" value="NZ_BAABFG010000005.1"/>
</dbReference>
<evidence type="ECO:0000313" key="7">
    <source>
        <dbReference type="Proteomes" id="UP000546162"/>
    </source>
</evidence>
<keyword evidence="2" id="KW-0813">Transport</keyword>
<gene>
    <name evidence="6" type="ORF">BJY16_006915</name>
</gene>
<organism evidence="6 7">
    <name type="scientific">Actinoplanes octamycinicus</name>
    <dbReference type="NCBI Taxonomy" id="135948"/>
    <lineage>
        <taxon>Bacteria</taxon>
        <taxon>Bacillati</taxon>
        <taxon>Actinomycetota</taxon>
        <taxon>Actinomycetes</taxon>
        <taxon>Micromonosporales</taxon>
        <taxon>Micromonosporaceae</taxon>
        <taxon>Actinoplanes</taxon>
    </lineage>
</organism>
<dbReference type="SUPFAM" id="SSF53822">
    <property type="entry name" value="Periplasmic binding protein-like I"/>
    <property type="match status" value="1"/>
</dbReference>
<dbReference type="PANTHER" id="PTHR47151:SF2">
    <property type="entry name" value="AMINO ACID BINDING PROTEIN"/>
    <property type="match status" value="1"/>
</dbReference>
<sequence>MGIGPRFGTLLTVLVLAGSAALGGCGGDDAATSTAPAPAAIRLGALVPLSGTNAQSGREMRDAAQMAVDEVNAAGGVLGRKVELLVLDDACDPGTAVVKANDLVAQDITVSVGGYCSSATVPTLKVFRDAGVPMVIALATSTDLLVPKYDSVFLISGTVTAEGVFAAQAMRRMGSKRLVIVNDGTSFPVTLGRTTAEAAAEPGVGIETVATHELSQGAPSYARLAKQIVGEKVDTVYFTGYYGEANQLIKDLRTAGFDGRIFVGDGATDGPLLTGLTAAQTKDVYGTALMMPALMPSLAEWSKRFAQVTGRQPGAGGPESYDAVKVAVDAIKRAGSVDRAAVRAAIAATPDLPLLSGTVKFNADGTRENPVFLLLEVRDGKLAEIPAG</sequence>
<keyword evidence="4" id="KW-0029">Amino-acid transport</keyword>
<comment type="similarity">
    <text evidence="1">Belongs to the leucine-binding protein family.</text>
</comment>
<protein>
    <submittedName>
        <fullName evidence="6">Branched-chain amino acid transport system substrate-binding protein</fullName>
    </submittedName>
</protein>
<dbReference type="PANTHER" id="PTHR47151">
    <property type="entry name" value="LEU/ILE/VAL-BINDING ABC TRANSPORTER SUBUNIT"/>
    <property type="match status" value="1"/>
</dbReference>
<evidence type="ECO:0000259" key="5">
    <source>
        <dbReference type="Pfam" id="PF13458"/>
    </source>
</evidence>